<sequence length="121" mass="14135">MGLLDKLFGREQDEEDAGPFDVESFSELNRYLKDNRCVVVEFWMRGCSPCKAMDAIVKRLAKEYRGKVMFLKSHFRTEIADKYKVKSVPTFLLFVDGKVRKKKRGAMSYEAFKNWMSGCVR</sequence>
<dbReference type="HOGENOM" id="CLU_090389_10_1_2"/>
<dbReference type="eggNOG" id="arCOG01972">
    <property type="taxonomic scope" value="Archaea"/>
</dbReference>
<reference evidence="2 3" key="2">
    <citation type="journal article" date="2011" name="Stand. Genomic Sci.">
        <title>Complete genome sequence of Ferroglobus placidus AEDII12DO.</title>
        <authorList>
            <person name="Anderson I."/>
            <person name="Risso C."/>
            <person name="Holmes D."/>
            <person name="Lucas S."/>
            <person name="Copeland A."/>
            <person name="Lapidus A."/>
            <person name="Cheng J.F."/>
            <person name="Bruce D."/>
            <person name="Goodwin L."/>
            <person name="Pitluck S."/>
            <person name="Saunders E."/>
            <person name="Brettin T."/>
            <person name="Detter J.C."/>
            <person name="Han C."/>
            <person name="Tapia R."/>
            <person name="Larimer F."/>
            <person name="Land M."/>
            <person name="Hauser L."/>
            <person name="Woyke T."/>
            <person name="Lovley D."/>
            <person name="Kyrpides N."/>
            <person name="Ivanova N."/>
        </authorList>
    </citation>
    <scope>NUCLEOTIDE SEQUENCE [LARGE SCALE GENOMIC DNA]</scope>
    <source>
        <strain evidence="3">DSM 10642 / AEDII12DO</strain>
    </source>
</reference>
<dbReference type="EMBL" id="CP001899">
    <property type="protein sequence ID" value="ADC64638.1"/>
    <property type="molecule type" value="Genomic_DNA"/>
</dbReference>
<evidence type="ECO:0000259" key="1">
    <source>
        <dbReference type="PROSITE" id="PS51352"/>
    </source>
</evidence>
<dbReference type="AlphaFoldDB" id="D3S305"/>
<dbReference type="GO" id="GO:0005737">
    <property type="term" value="C:cytoplasm"/>
    <property type="evidence" value="ECO:0007669"/>
    <property type="project" value="TreeGrafter"/>
</dbReference>
<dbReference type="RefSeq" id="WP_012964984.1">
    <property type="nucleotide sequence ID" value="NC_013849.1"/>
</dbReference>
<dbReference type="Gene3D" id="3.40.30.10">
    <property type="entry name" value="Glutaredoxin"/>
    <property type="match status" value="1"/>
</dbReference>
<dbReference type="PANTHER" id="PTHR45663:SF11">
    <property type="entry name" value="GEO12009P1"/>
    <property type="match status" value="1"/>
</dbReference>
<evidence type="ECO:0000313" key="3">
    <source>
        <dbReference type="Proteomes" id="UP000002613"/>
    </source>
</evidence>
<dbReference type="OrthoDB" id="35385at2157"/>
<proteinExistence type="predicted"/>
<dbReference type="Proteomes" id="UP000002613">
    <property type="component" value="Chromosome"/>
</dbReference>
<dbReference type="KEGG" id="fpl:Ferp_0464"/>
<dbReference type="GeneID" id="8777963"/>
<protein>
    <submittedName>
        <fullName evidence="2">Thioredoxin domain protein</fullName>
    </submittedName>
</protein>
<dbReference type="STRING" id="589924.Ferp_0464"/>
<dbReference type="InterPro" id="IPR036249">
    <property type="entry name" value="Thioredoxin-like_sf"/>
</dbReference>
<dbReference type="PaxDb" id="589924-Ferp_0464"/>
<accession>D3S305</accession>
<dbReference type="CDD" id="cd02947">
    <property type="entry name" value="TRX_family"/>
    <property type="match status" value="1"/>
</dbReference>
<evidence type="ECO:0000313" key="2">
    <source>
        <dbReference type="EMBL" id="ADC64638.1"/>
    </source>
</evidence>
<reference evidence="3" key="1">
    <citation type="submission" date="2010-02" db="EMBL/GenBank/DDBJ databases">
        <title>Complete sequence of Ferroglobus placidus DSM 10642.</title>
        <authorList>
            <consortium name="US DOE Joint Genome Institute"/>
            <person name="Lucas S."/>
            <person name="Copeland A."/>
            <person name="Lapidus A."/>
            <person name="Cheng J.-F."/>
            <person name="Bruce D."/>
            <person name="Goodwin L."/>
            <person name="Pitluck S."/>
            <person name="Saunders E."/>
            <person name="Brettin T."/>
            <person name="Detter J.C."/>
            <person name="Han C."/>
            <person name="Tapia R."/>
            <person name="Larimer F."/>
            <person name="Land M."/>
            <person name="Hauser L."/>
            <person name="Kyrpides N."/>
            <person name="Ivanova N."/>
            <person name="Holmes D."/>
            <person name="Lovley D."/>
            <person name="Kyrpides N."/>
            <person name="Anderson I.J."/>
            <person name="Woyke T."/>
        </authorList>
    </citation>
    <scope>NUCLEOTIDE SEQUENCE [LARGE SCALE GENOMIC DNA]</scope>
    <source>
        <strain evidence="3">DSM 10642 / AEDII12DO</strain>
    </source>
</reference>
<organism evidence="2 3">
    <name type="scientific">Ferroglobus placidus (strain DSM 10642 / AEDII12DO)</name>
    <dbReference type="NCBI Taxonomy" id="589924"/>
    <lineage>
        <taxon>Archaea</taxon>
        <taxon>Methanobacteriati</taxon>
        <taxon>Methanobacteriota</taxon>
        <taxon>Archaeoglobi</taxon>
        <taxon>Archaeoglobales</taxon>
        <taxon>Archaeoglobaceae</taxon>
        <taxon>Ferroglobus</taxon>
    </lineage>
</organism>
<dbReference type="PROSITE" id="PS51352">
    <property type="entry name" value="THIOREDOXIN_2"/>
    <property type="match status" value="1"/>
</dbReference>
<name>D3S305_FERPA</name>
<dbReference type="SUPFAM" id="SSF52833">
    <property type="entry name" value="Thioredoxin-like"/>
    <property type="match status" value="1"/>
</dbReference>
<keyword evidence="3" id="KW-1185">Reference proteome</keyword>
<dbReference type="PANTHER" id="PTHR45663">
    <property type="entry name" value="GEO12009P1"/>
    <property type="match status" value="1"/>
</dbReference>
<gene>
    <name evidence="2" type="ordered locus">Ferp_0464</name>
</gene>
<dbReference type="InterPro" id="IPR013766">
    <property type="entry name" value="Thioredoxin_domain"/>
</dbReference>
<dbReference type="Pfam" id="PF00085">
    <property type="entry name" value="Thioredoxin"/>
    <property type="match status" value="1"/>
</dbReference>
<dbReference type="GO" id="GO:0015035">
    <property type="term" value="F:protein-disulfide reductase activity"/>
    <property type="evidence" value="ECO:0007669"/>
    <property type="project" value="TreeGrafter"/>
</dbReference>
<feature type="domain" description="Thioredoxin" evidence="1">
    <location>
        <begin position="1"/>
        <end position="121"/>
    </location>
</feature>